<keyword evidence="5" id="KW-1185">Reference proteome</keyword>
<proteinExistence type="inferred from homology"/>
<comment type="similarity">
    <text evidence="3">Belongs to the bacterial glucokinase family.</text>
</comment>
<dbReference type="Gene3D" id="3.40.367.20">
    <property type="match status" value="1"/>
</dbReference>
<dbReference type="RefSeq" id="WP_420069795.1">
    <property type="nucleotide sequence ID" value="NZ_JBCHKQ010000003.1"/>
</dbReference>
<keyword evidence="1" id="KW-0808">Transferase</keyword>
<dbReference type="PANTHER" id="PTHR47363">
    <property type="entry name" value="GLUCOKINASE"/>
    <property type="match status" value="1"/>
</dbReference>
<dbReference type="PANTHER" id="PTHR47363:SF1">
    <property type="entry name" value="GLUCOKINASE"/>
    <property type="match status" value="1"/>
</dbReference>
<sequence length="360" mass="39706">MVRKEWYYSDRKANALLLAADVGGTNTNVALVEYDGREYSIMAHWEFASQKISGLEEALEEIFEDINSKLGEAKVEAFCASGAGPVEDNVCILTNLPWKIDGNEIERDTGIPTVVINDFSAVCYGVPILERQSPSSLVPIPHVDGSIPERRGSIRAVIGAGTGLGVGFLVDDRGQYHAYPSEGGHIDFPASDDLMEEIRKYLSFKYKHTPGTEAVLSGQGIANIFSFMLDSGNIGHDDLIREILSVPDTDKPPLIAKYSENHAGCRRVMEFFISVYGHMAGNYALCFLPTAGLYLAGGIVAKNIDYFQKSPVFMRYFESSYRKNMTELLKKIPVYIIKDYSISVYGAAYAAQTFARRGDA</sequence>
<evidence type="ECO:0000256" key="3">
    <source>
        <dbReference type="RuleBase" id="RU004046"/>
    </source>
</evidence>
<dbReference type="InterPro" id="IPR003836">
    <property type="entry name" value="Glucokinase"/>
</dbReference>
<gene>
    <name evidence="4" type="ORF">WKV44_07285</name>
</gene>
<dbReference type="Pfam" id="PF02685">
    <property type="entry name" value="Glucokinase"/>
    <property type="match status" value="1"/>
</dbReference>
<protein>
    <submittedName>
        <fullName evidence="4">Glucokinase</fullName>
    </submittedName>
</protein>
<reference evidence="4 5" key="1">
    <citation type="submission" date="2024-03" db="EMBL/GenBank/DDBJ databases">
        <title>Ignisphaera cupida sp. nov., a hyperthermophilic hydrolytic archaeon from a hot spring of Kamchatka, and proposal of Ignisphaeraceae fam. nov.</title>
        <authorList>
            <person name="Podosokorskaya O.A."/>
            <person name="Elcheninov A.G."/>
            <person name="Maltseva A.I."/>
            <person name="Zayulina K.S."/>
            <person name="Novikov A."/>
            <person name="Merkel A.Y."/>
        </authorList>
    </citation>
    <scope>NUCLEOTIDE SEQUENCE [LARGE SCALE GENOMIC DNA]</scope>
    <source>
        <strain evidence="4 5">38H-sp</strain>
    </source>
</reference>
<dbReference type="Gene3D" id="3.30.420.40">
    <property type="match status" value="1"/>
</dbReference>
<accession>A0ABU9UCW2</accession>
<comment type="caution">
    <text evidence="4">The sequence shown here is derived from an EMBL/GenBank/DDBJ whole genome shotgun (WGS) entry which is preliminary data.</text>
</comment>
<evidence type="ECO:0000313" key="5">
    <source>
        <dbReference type="Proteomes" id="UP001466331"/>
    </source>
</evidence>
<organism evidence="4 5">
    <name type="scientific">Rarispira pelagica</name>
    <dbReference type="NCBI Taxonomy" id="3141764"/>
    <lineage>
        <taxon>Bacteria</taxon>
        <taxon>Pseudomonadati</taxon>
        <taxon>Spirochaetota</taxon>
        <taxon>Spirochaetia</taxon>
        <taxon>Winmispirales</taxon>
        <taxon>Winmispiraceae</taxon>
        <taxon>Rarispira</taxon>
    </lineage>
</organism>
<evidence type="ECO:0000256" key="1">
    <source>
        <dbReference type="ARBA" id="ARBA00022679"/>
    </source>
</evidence>
<dbReference type="SUPFAM" id="SSF53067">
    <property type="entry name" value="Actin-like ATPase domain"/>
    <property type="match status" value="1"/>
</dbReference>
<keyword evidence="2" id="KW-0418">Kinase</keyword>
<name>A0ABU9UCW2_9SPIR</name>
<evidence type="ECO:0000256" key="2">
    <source>
        <dbReference type="ARBA" id="ARBA00022777"/>
    </source>
</evidence>
<dbReference type="Proteomes" id="UP001466331">
    <property type="component" value="Unassembled WGS sequence"/>
</dbReference>
<dbReference type="InterPro" id="IPR043129">
    <property type="entry name" value="ATPase_NBD"/>
</dbReference>
<dbReference type="EMBL" id="JBCHKQ010000003">
    <property type="protein sequence ID" value="MEM5948344.1"/>
    <property type="molecule type" value="Genomic_DNA"/>
</dbReference>
<evidence type="ECO:0000313" key="4">
    <source>
        <dbReference type="EMBL" id="MEM5948344.1"/>
    </source>
</evidence>
<dbReference type="CDD" id="cd24008">
    <property type="entry name" value="ASKHA_NBD_GLK"/>
    <property type="match status" value="1"/>
</dbReference>